<evidence type="ECO:0000256" key="5">
    <source>
        <dbReference type="ARBA" id="ARBA00022989"/>
    </source>
</evidence>
<keyword evidence="9" id="KW-0732">Signal</keyword>
<sequence>MLHFRACLLAFITLATCVSAQEGNAKIEAKLDTIIKKLDASQGTLNEVAKAVKPAPAPAAAPAAASSPADASLKSDIETVQLNLNYVWMVATGALVFVMQAGFAMVELGFARAKNSINIIMKNFLDFCISAIVFLFIGFGLMFGTSAGGWIGTDSFWISNHPADDKMWAFWFFQVVFAGTACTIVSGAMAERTKFVGYLIYAALLAAIVYPLGGHWCWGSFGGAFGVGGEKGWLEAMGFVDFAGSTVVHGCGGACALAGILVVGARHGRFAKDGTPRLIAGHNIPLAALGVFILWFGWFGFNAGSTLVGNGTIGRIAVNTTIAPAAAALSAMISMWFVQGRPDVGITLNGSLGGAVGVTACCANISPASAFIVGLIAGIITTVATIALERMQIDDAVGAVPVHLCNGWWGTLSVALFNMDGFDAHKLGVQALGTFSVTLTAFTVCFGIFKLVDKMVGLRASDNEQIDGLDFAEHAANAYPDFQTTEQA</sequence>
<dbReference type="Pfam" id="PF00909">
    <property type="entry name" value="Ammonium_transp"/>
    <property type="match status" value="1"/>
</dbReference>
<dbReference type="PANTHER" id="PTHR11730">
    <property type="entry name" value="AMMONIUM TRANSPORTER"/>
    <property type="match status" value="1"/>
</dbReference>
<dbReference type="EMBL" id="JACHIG010000009">
    <property type="protein sequence ID" value="MBB5034255.1"/>
    <property type="molecule type" value="Genomic_DNA"/>
</dbReference>
<dbReference type="AlphaFoldDB" id="A0A7W7YDN2"/>
<dbReference type="NCBIfam" id="TIGR00836">
    <property type="entry name" value="amt"/>
    <property type="match status" value="1"/>
</dbReference>
<dbReference type="InterPro" id="IPR029020">
    <property type="entry name" value="Ammonium/urea_transptr"/>
</dbReference>
<name>A0A7W7YDN2_9BACT</name>
<evidence type="ECO:0000256" key="4">
    <source>
        <dbReference type="ARBA" id="ARBA00022692"/>
    </source>
</evidence>
<evidence type="ECO:0000313" key="11">
    <source>
        <dbReference type="EMBL" id="MBB5034255.1"/>
    </source>
</evidence>
<keyword evidence="12" id="KW-1185">Reference proteome</keyword>
<comment type="similarity">
    <text evidence="2 8">Belongs to the ammonia transporter channel (TC 1.A.11.2) family.</text>
</comment>
<dbReference type="InterPro" id="IPR018047">
    <property type="entry name" value="Ammonium_transpt_CS"/>
</dbReference>
<feature type="chain" id="PRO_5030742715" description="Ammonium transporter" evidence="9">
    <location>
        <begin position="21"/>
        <end position="488"/>
    </location>
</feature>
<keyword evidence="5 8" id="KW-1133">Transmembrane helix</keyword>
<feature type="signal peptide" evidence="9">
    <location>
        <begin position="1"/>
        <end position="20"/>
    </location>
</feature>
<feature type="transmembrane region" description="Helical" evidence="8">
    <location>
        <begin position="195"/>
        <end position="213"/>
    </location>
</feature>
<gene>
    <name evidence="11" type="ORF">HNQ65_003849</name>
</gene>
<keyword evidence="3 8" id="KW-0813">Transport</keyword>
<proteinExistence type="inferred from homology"/>
<feature type="transmembrane region" description="Helical" evidence="8">
    <location>
        <begin position="127"/>
        <end position="148"/>
    </location>
</feature>
<feature type="transmembrane region" description="Helical" evidence="8">
    <location>
        <begin position="242"/>
        <end position="263"/>
    </location>
</feature>
<dbReference type="Gene3D" id="1.10.3430.10">
    <property type="entry name" value="Ammonium transporter AmtB like domains"/>
    <property type="match status" value="1"/>
</dbReference>
<keyword evidence="7 8" id="KW-0924">Ammonia transport</keyword>
<dbReference type="GO" id="GO:0097272">
    <property type="term" value="P:ammonium homeostasis"/>
    <property type="evidence" value="ECO:0007669"/>
    <property type="project" value="TreeGrafter"/>
</dbReference>
<dbReference type="PROSITE" id="PS01219">
    <property type="entry name" value="AMMONIUM_TRANSP"/>
    <property type="match status" value="1"/>
</dbReference>
<evidence type="ECO:0000256" key="9">
    <source>
        <dbReference type="SAM" id="SignalP"/>
    </source>
</evidence>
<dbReference type="GO" id="GO:0005886">
    <property type="term" value="C:plasma membrane"/>
    <property type="evidence" value="ECO:0007669"/>
    <property type="project" value="UniProtKB-SubCell"/>
</dbReference>
<evidence type="ECO:0000313" key="12">
    <source>
        <dbReference type="Proteomes" id="UP000590740"/>
    </source>
</evidence>
<evidence type="ECO:0000259" key="10">
    <source>
        <dbReference type="Pfam" id="PF00909"/>
    </source>
</evidence>
<keyword evidence="6 8" id="KW-0472">Membrane</keyword>
<feature type="transmembrane region" description="Helical" evidence="8">
    <location>
        <begin position="429"/>
        <end position="449"/>
    </location>
</feature>
<feature type="transmembrane region" description="Helical" evidence="8">
    <location>
        <begin position="168"/>
        <end position="188"/>
    </location>
</feature>
<dbReference type="InterPro" id="IPR024041">
    <property type="entry name" value="NH4_transpt_AmtB-like_dom"/>
</dbReference>
<feature type="transmembrane region" description="Helical" evidence="8">
    <location>
        <begin position="372"/>
        <end position="389"/>
    </location>
</feature>
<evidence type="ECO:0000256" key="1">
    <source>
        <dbReference type="ARBA" id="ARBA00004141"/>
    </source>
</evidence>
<feature type="transmembrane region" description="Helical" evidence="8">
    <location>
        <begin position="313"/>
        <end position="338"/>
    </location>
</feature>
<evidence type="ECO:0000256" key="6">
    <source>
        <dbReference type="ARBA" id="ARBA00023136"/>
    </source>
</evidence>
<feature type="transmembrane region" description="Helical" evidence="8">
    <location>
        <begin position="345"/>
        <end position="366"/>
    </location>
</feature>
<feature type="transmembrane region" description="Helical" evidence="8">
    <location>
        <begin position="284"/>
        <end position="301"/>
    </location>
</feature>
<evidence type="ECO:0000256" key="7">
    <source>
        <dbReference type="ARBA" id="ARBA00023177"/>
    </source>
</evidence>
<comment type="caution">
    <text evidence="11">The sequence shown here is derived from an EMBL/GenBank/DDBJ whole genome shotgun (WGS) entry which is preliminary data.</text>
</comment>
<dbReference type="PRINTS" id="PR00342">
    <property type="entry name" value="RHESUSRHD"/>
</dbReference>
<feature type="transmembrane region" description="Helical" evidence="8">
    <location>
        <begin position="396"/>
        <end position="417"/>
    </location>
</feature>
<dbReference type="PANTHER" id="PTHR11730:SF6">
    <property type="entry name" value="AMMONIUM TRANSPORTER"/>
    <property type="match status" value="1"/>
</dbReference>
<dbReference type="InterPro" id="IPR001905">
    <property type="entry name" value="Ammonium_transpt"/>
</dbReference>
<protein>
    <recommendedName>
        <fullName evidence="8">Ammonium transporter</fullName>
    </recommendedName>
</protein>
<dbReference type="Proteomes" id="UP000590740">
    <property type="component" value="Unassembled WGS sequence"/>
</dbReference>
<dbReference type="SUPFAM" id="SSF111352">
    <property type="entry name" value="Ammonium transporter"/>
    <property type="match status" value="1"/>
</dbReference>
<keyword evidence="4 8" id="KW-0812">Transmembrane</keyword>
<evidence type="ECO:0000256" key="8">
    <source>
        <dbReference type="RuleBase" id="RU362002"/>
    </source>
</evidence>
<evidence type="ECO:0000256" key="3">
    <source>
        <dbReference type="ARBA" id="ARBA00022448"/>
    </source>
</evidence>
<comment type="subcellular location">
    <subcellularLocation>
        <location evidence="8">Cell membrane</location>
        <topology evidence="8">Multi-pass membrane protein</topology>
    </subcellularLocation>
    <subcellularLocation>
        <location evidence="1">Membrane</location>
        <topology evidence="1">Multi-pass membrane protein</topology>
    </subcellularLocation>
</comment>
<reference evidence="11 12" key="1">
    <citation type="submission" date="2020-08" db="EMBL/GenBank/DDBJ databases">
        <title>Genomic Encyclopedia of Type Strains, Phase IV (KMG-IV): sequencing the most valuable type-strain genomes for metagenomic binning, comparative biology and taxonomic classification.</title>
        <authorList>
            <person name="Goeker M."/>
        </authorList>
    </citation>
    <scope>NUCLEOTIDE SEQUENCE [LARGE SCALE GENOMIC DNA]</scope>
    <source>
        <strain evidence="11 12">DSM 12252</strain>
    </source>
</reference>
<dbReference type="InterPro" id="IPR002229">
    <property type="entry name" value="RhesusRHD"/>
</dbReference>
<dbReference type="GO" id="GO:0008519">
    <property type="term" value="F:ammonium channel activity"/>
    <property type="evidence" value="ECO:0007669"/>
    <property type="project" value="InterPro"/>
</dbReference>
<feature type="transmembrane region" description="Helical" evidence="8">
    <location>
        <begin position="86"/>
        <end position="106"/>
    </location>
</feature>
<evidence type="ECO:0000256" key="2">
    <source>
        <dbReference type="ARBA" id="ARBA00005887"/>
    </source>
</evidence>
<feature type="domain" description="Ammonium transporter AmtB-like" evidence="10">
    <location>
        <begin position="87"/>
        <end position="479"/>
    </location>
</feature>
<accession>A0A7W7YDN2</accession>
<dbReference type="RefSeq" id="WP_184341887.1">
    <property type="nucleotide sequence ID" value="NZ_JACHIG010000009.1"/>
</dbReference>
<organism evidence="11 12">
    <name type="scientific">Prosthecobacter vanneervenii</name>
    <dbReference type="NCBI Taxonomy" id="48466"/>
    <lineage>
        <taxon>Bacteria</taxon>
        <taxon>Pseudomonadati</taxon>
        <taxon>Verrucomicrobiota</taxon>
        <taxon>Verrucomicrobiia</taxon>
        <taxon>Verrucomicrobiales</taxon>
        <taxon>Verrucomicrobiaceae</taxon>
        <taxon>Prosthecobacter</taxon>
    </lineage>
</organism>